<feature type="compositionally biased region" description="Basic and acidic residues" evidence="3">
    <location>
        <begin position="924"/>
        <end position="948"/>
    </location>
</feature>
<proteinExistence type="predicted"/>
<organism evidence="5 6">
    <name type="scientific">Rhizoctonia solani</name>
    <dbReference type="NCBI Taxonomy" id="456999"/>
    <lineage>
        <taxon>Eukaryota</taxon>
        <taxon>Fungi</taxon>
        <taxon>Dikarya</taxon>
        <taxon>Basidiomycota</taxon>
        <taxon>Agaricomycotina</taxon>
        <taxon>Agaricomycetes</taxon>
        <taxon>Cantharellales</taxon>
        <taxon>Ceratobasidiaceae</taxon>
        <taxon>Rhizoctonia</taxon>
    </lineage>
</organism>
<sequence length="1103" mass="122264">MPRPEPGEPSSESEDEYEVEFIYGARWTESGWEYEVHWYGYDTQYDTWEPEANLTQYGSADLVNRFWKEFPKKRNSRPIPGTKYTAAAKWLVAERERFLSRRQKDEPVKSRGAATRKSGRQPVALQGDSESESQEGSSTDDEDVLHSSSDRDDEDVLQSSSSSSSSSSEDAPLSARRPSATTSDVGLNSGVTLQTQAERRRKPFQSVKSNTRPQLKGSTTSRTPAASSKPSSTSKGHASTASQIGTTASTSTTPEVRKVATISKEPIPVSRRGRQPLNRPNMEAGNISGSFVGIGTKGKQAERAGEVIALGRKSQDRAPGPSNMYAGMSMRKTAQHPANPGNSVPPVETAGSEHIVVSPIEVSPTEPGPPPAFTAVENFVSDIAAEMGITNSRAGSPTDSLFDGPYEPDKTSMRAPGDFSHMDVDLPEFDDPPPPPVVIHQPHRRPNPQQPIVSTSLNVTRGSVDGPLSLEHLLGASPMVANAPQQIATRVWTGELYITTSETDLDNGNIAKDVANRACEVIISDTVIPNEQTAKNFKGILNKYIKDKMTIPSVMDINLSFAIIASGALSVYQAAWMTCTDPQGSSEWQTWDGLIHKMEVYLWVSEIRIMASNNNEFSQRLLLIPITLLRKYRNLPALSGICEYFKDQAYAQTPSFVVLMLKKEVGSLSDEEEPPPIQVSQLPKYWQQIPPEMKPSFAGVNCLVFPSREFDHDYEVRLMRHQLRQCGAHVIEGGDPKDTAGAIFIHRRYMDNIAGLAGLSLRKCKYRIRFYVYGSGGNWKTADWELKEIWKWGGMVTFTPAALIEDPWTVKKVVEALEGKPFWETYIEPKTIGILSLNARKAQESELSWALDVLMTELVTSTEFAFYNLALTAPPKWGLLEEYEWAQAQVERTFIQDGDELRKSCEDEILEEYKELAKASLEKEEEIKKAEVERKKKEAEAKRKEKENASSGWGNNGWGSGSGWGGGDSGAVDNAWGSSTSTSDESPWGTGANDNPWGNPSESNNDPWRVEASSASATTAAKPAEIDLSKMGDENHISNMSNQVIQGLKWFQIQPCFMLETRRFVVIDSSKREAKLGSDRLEAQVELYTADTFVKHLKQDRWW</sequence>
<dbReference type="EMBL" id="JACYCD010000691">
    <property type="protein sequence ID" value="KAF8689114.1"/>
    <property type="molecule type" value="Genomic_DNA"/>
</dbReference>
<evidence type="ECO:0000256" key="2">
    <source>
        <dbReference type="ARBA" id="ARBA00023242"/>
    </source>
</evidence>
<feature type="compositionally biased region" description="Polar residues" evidence="3">
    <location>
        <begin position="179"/>
        <end position="196"/>
    </location>
</feature>
<dbReference type="Pfam" id="PF00385">
    <property type="entry name" value="Chromo"/>
    <property type="match status" value="1"/>
</dbReference>
<feature type="domain" description="Chromo" evidence="4">
    <location>
        <begin position="17"/>
        <end position="78"/>
    </location>
</feature>
<evidence type="ECO:0000313" key="5">
    <source>
        <dbReference type="EMBL" id="KAF8689114.1"/>
    </source>
</evidence>
<dbReference type="InterPro" id="IPR016197">
    <property type="entry name" value="Chromo-like_dom_sf"/>
</dbReference>
<dbReference type="SUPFAM" id="SSF54160">
    <property type="entry name" value="Chromo domain-like"/>
    <property type="match status" value="1"/>
</dbReference>
<gene>
    <name evidence="5" type="ORF">RHS03_09254</name>
</gene>
<dbReference type="CDD" id="cd00024">
    <property type="entry name" value="CD_CSD"/>
    <property type="match status" value="1"/>
</dbReference>
<feature type="compositionally biased region" description="Low complexity" evidence="3">
    <location>
        <begin position="159"/>
        <end position="168"/>
    </location>
</feature>
<feature type="compositionally biased region" description="Polar residues" evidence="3">
    <location>
        <begin position="976"/>
        <end position="985"/>
    </location>
</feature>
<evidence type="ECO:0000256" key="1">
    <source>
        <dbReference type="ARBA" id="ARBA00004123"/>
    </source>
</evidence>
<feature type="compositionally biased region" description="Gly residues" evidence="3">
    <location>
        <begin position="954"/>
        <end position="969"/>
    </location>
</feature>
<dbReference type="InterPro" id="IPR023780">
    <property type="entry name" value="Chromo_domain"/>
</dbReference>
<feature type="compositionally biased region" description="Polar residues" evidence="3">
    <location>
        <begin position="206"/>
        <end position="217"/>
    </location>
</feature>
<feature type="compositionally biased region" description="Polar residues" evidence="3">
    <location>
        <begin position="992"/>
        <end position="1006"/>
    </location>
</feature>
<dbReference type="InterPro" id="IPR000953">
    <property type="entry name" value="Chromo/chromo_shadow_dom"/>
</dbReference>
<comment type="caution">
    <text evidence="5">The sequence shown here is derived from an EMBL/GenBank/DDBJ whole genome shotgun (WGS) entry which is preliminary data.</text>
</comment>
<feature type="compositionally biased region" description="Low complexity" evidence="3">
    <location>
        <begin position="1012"/>
        <end position="1021"/>
    </location>
</feature>
<feature type="region of interest" description="Disordered" evidence="3">
    <location>
        <begin position="101"/>
        <end position="294"/>
    </location>
</feature>
<dbReference type="OrthoDB" id="433924at2759"/>
<dbReference type="AlphaFoldDB" id="A0A8H7LQB3"/>
<keyword evidence="2" id="KW-0539">Nucleus</keyword>
<feature type="non-terminal residue" evidence="5">
    <location>
        <position position="1"/>
    </location>
</feature>
<evidence type="ECO:0000259" key="4">
    <source>
        <dbReference type="PROSITE" id="PS50013"/>
    </source>
</evidence>
<dbReference type="InterPro" id="IPR051219">
    <property type="entry name" value="Heterochromatin_chromo-domain"/>
</dbReference>
<dbReference type="Gene3D" id="2.40.50.40">
    <property type="match status" value="1"/>
</dbReference>
<dbReference type="GO" id="GO:0005634">
    <property type="term" value="C:nucleus"/>
    <property type="evidence" value="ECO:0007669"/>
    <property type="project" value="UniProtKB-SubCell"/>
</dbReference>
<feature type="region of interest" description="Disordered" evidence="3">
    <location>
        <begin position="924"/>
        <end position="1022"/>
    </location>
</feature>
<reference evidence="5" key="1">
    <citation type="submission" date="2020-09" db="EMBL/GenBank/DDBJ databases">
        <title>Comparative genome analyses of four rice-infecting Rhizoctonia solani isolates reveal extensive enrichment of homogalacturonan modification genes.</title>
        <authorList>
            <person name="Lee D.-Y."/>
            <person name="Jeon J."/>
            <person name="Kim K.-T."/>
            <person name="Cheong K."/>
            <person name="Song H."/>
            <person name="Choi G."/>
            <person name="Ko J."/>
            <person name="Opiyo S.O."/>
            <person name="Zuo S."/>
            <person name="Madhav S."/>
            <person name="Lee Y.-H."/>
            <person name="Wang G.-L."/>
        </authorList>
    </citation>
    <scope>NUCLEOTIDE SEQUENCE</scope>
    <source>
        <strain evidence="5">AG1-IA WGL</strain>
    </source>
</reference>
<dbReference type="PROSITE" id="PS50013">
    <property type="entry name" value="CHROMO_2"/>
    <property type="match status" value="1"/>
</dbReference>
<dbReference type="SMART" id="SM00298">
    <property type="entry name" value="CHROMO"/>
    <property type="match status" value="1"/>
</dbReference>
<dbReference type="PANTHER" id="PTHR22812">
    <property type="entry name" value="CHROMOBOX PROTEIN"/>
    <property type="match status" value="1"/>
</dbReference>
<feature type="compositionally biased region" description="Polar residues" evidence="3">
    <location>
        <begin position="236"/>
        <end position="254"/>
    </location>
</feature>
<name>A0A8H7LQB3_9AGAM</name>
<protein>
    <recommendedName>
        <fullName evidence="4">Chromo domain-containing protein</fullName>
    </recommendedName>
</protein>
<feature type="compositionally biased region" description="Acidic residues" evidence="3">
    <location>
        <begin position="129"/>
        <end position="143"/>
    </location>
</feature>
<feature type="compositionally biased region" description="Low complexity" evidence="3">
    <location>
        <begin position="218"/>
        <end position="235"/>
    </location>
</feature>
<comment type="subcellular location">
    <subcellularLocation>
        <location evidence="1">Nucleus</location>
    </subcellularLocation>
</comment>
<evidence type="ECO:0000256" key="3">
    <source>
        <dbReference type="SAM" id="MobiDB-lite"/>
    </source>
</evidence>
<dbReference type="Proteomes" id="UP000602905">
    <property type="component" value="Unassembled WGS sequence"/>
</dbReference>
<accession>A0A8H7LQB3</accession>
<evidence type="ECO:0000313" key="6">
    <source>
        <dbReference type="Proteomes" id="UP000602905"/>
    </source>
</evidence>
<dbReference type="GO" id="GO:0006338">
    <property type="term" value="P:chromatin remodeling"/>
    <property type="evidence" value="ECO:0007669"/>
    <property type="project" value="UniProtKB-ARBA"/>
</dbReference>